<keyword evidence="3" id="KW-1185">Reference proteome</keyword>
<dbReference type="PANTHER" id="PTHR10796">
    <property type="entry name" value="PATCHED-RELATED"/>
    <property type="match status" value="1"/>
</dbReference>
<feature type="chain" id="PRO_5044827367" evidence="1">
    <location>
        <begin position="19"/>
        <end position="131"/>
    </location>
</feature>
<dbReference type="Proteomes" id="UP001608902">
    <property type="component" value="Unassembled WGS sequence"/>
</dbReference>
<accession>A0ABD6F4R8</accession>
<gene>
    <name evidence="2" type="ORF">AB6A40_011519</name>
</gene>
<proteinExistence type="predicted"/>
<dbReference type="EMBL" id="JBGFUD010021518">
    <property type="protein sequence ID" value="MFH4984810.1"/>
    <property type="molecule type" value="Genomic_DNA"/>
</dbReference>
<protein>
    <submittedName>
        <fullName evidence="2">Uncharacterized protein</fullName>
    </submittedName>
</protein>
<sequence>MYSFRLALTVILIAGIQNFREQNNVREHFSADDSPSRYEYAVGRDFFKEFGDPFHVVVAMQANDGGSLLRPQYLDKALEIEEFLQYKLNVTHEGKTYSYSDFCGSHCETSDAVHIFLSMYRDVKIRSESTF</sequence>
<dbReference type="PANTHER" id="PTHR10796:SF112">
    <property type="entry name" value="PATCHED-RELATED PROTEIN 18"/>
    <property type="match status" value="1"/>
</dbReference>
<evidence type="ECO:0000313" key="3">
    <source>
        <dbReference type="Proteomes" id="UP001608902"/>
    </source>
</evidence>
<feature type="signal peptide" evidence="1">
    <location>
        <begin position="1"/>
        <end position="18"/>
    </location>
</feature>
<organism evidence="2 3">
    <name type="scientific">Gnathostoma spinigerum</name>
    <dbReference type="NCBI Taxonomy" id="75299"/>
    <lineage>
        <taxon>Eukaryota</taxon>
        <taxon>Metazoa</taxon>
        <taxon>Ecdysozoa</taxon>
        <taxon>Nematoda</taxon>
        <taxon>Chromadorea</taxon>
        <taxon>Rhabditida</taxon>
        <taxon>Spirurina</taxon>
        <taxon>Gnathostomatomorpha</taxon>
        <taxon>Gnathostomatoidea</taxon>
        <taxon>Gnathostomatidae</taxon>
        <taxon>Gnathostoma</taxon>
    </lineage>
</organism>
<dbReference type="InterPro" id="IPR051697">
    <property type="entry name" value="Patched_domain-protein"/>
</dbReference>
<comment type="caution">
    <text evidence="2">The sequence shown here is derived from an EMBL/GenBank/DDBJ whole genome shotgun (WGS) entry which is preliminary data.</text>
</comment>
<dbReference type="AlphaFoldDB" id="A0ABD6F4R8"/>
<evidence type="ECO:0000313" key="2">
    <source>
        <dbReference type="EMBL" id="MFH4984810.1"/>
    </source>
</evidence>
<reference evidence="2 3" key="1">
    <citation type="submission" date="2024-08" db="EMBL/GenBank/DDBJ databases">
        <title>Gnathostoma spinigerum genome.</title>
        <authorList>
            <person name="Gonzalez-Bertolin B."/>
            <person name="Monzon S."/>
            <person name="Zaballos A."/>
            <person name="Jimenez P."/>
            <person name="Dekumyoy P."/>
            <person name="Varona S."/>
            <person name="Cuesta I."/>
            <person name="Sumanam S."/>
            <person name="Adisakwattana P."/>
            <person name="Gasser R.B."/>
            <person name="Hernandez-Gonzalez A."/>
            <person name="Young N.D."/>
            <person name="Perteguer M.J."/>
        </authorList>
    </citation>
    <scope>NUCLEOTIDE SEQUENCE [LARGE SCALE GENOMIC DNA]</scope>
    <source>
        <strain evidence="2">AL3</strain>
        <tissue evidence="2">Liver</tissue>
    </source>
</reference>
<evidence type="ECO:0000256" key="1">
    <source>
        <dbReference type="SAM" id="SignalP"/>
    </source>
</evidence>
<name>A0ABD6F4R8_9BILA</name>
<keyword evidence="1" id="KW-0732">Signal</keyword>